<evidence type="ECO:0000313" key="4">
    <source>
        <dbReference type="Proteomes" id="UP000806211"/>
    </source>
</evidence>
<organism evidence="3 4">
    <name type="scientific">Pseudoflavonifractor gallinarum</name>
    <dbReference type="NCBI Taxonomy" id="2779352"/>
    <lineage>
        <taxon>Bacteria</taxon>
        <taxon>Bacillati</taxon>
        <taxon>Bacillota</taxon>
        <taxon>Clostridia</taxon>
        <taxon>Eubacteriales</taxon>
        <taxon>Oscillospiraceae</taxon>
        <taxon>Pseudoflavonifractor</taxon>
    </lineage>
</organism>
<dbReference type="EMBL" id="JADCKF010000008">
    <property type="protein sequence ID" value="MBE5056226.1"/>
    <property type="molecule type" value="Genomic_DNA"/>
</dbReference>
<reference evidence="3 4" key="1">
    <citation type="submission" date="2020-10" db="EMBL/GenBank/DDBJ databases">
        <title>ChiBAC.</title>
        <authorList>
            <person name="Zenner C."/>
            <person name="Hitch T.C.A."/>
            <person name="Clavel T."/>
        </authorList>
    </citation>
    <scope>NUCLEOTIDE SEQUENCE [LARGE SCALE GENOMIC DNA]</scope>
    <source>
        <strain evidence="3 4">DSM 107456</strain>
    </source>
</reference>
<comment type="similarity">
    <text evidence="1">Belongs to the myoviridae tail sheath protein family.</text>
</comment>
<dbReference type="Gene3D" id="3.40.50.11790">
    <property type="match status" value="1"/>
</dbReference>
<protein>
    <submittedName>
        <fullName evidence="3">Phage tail sheath protein</fullName>
    </submittedName>
</protein>
<feature type="domain" description="Tail sheath protein C-terminal" evidence="2">
    <location>
        <begin position="243"/>
        <end position="360"/>
    </location>
</feature>
<evidence type="ECO:0000313" key="3">
    <source>
        <dbReference type="EMBL" id="MBE5056226.1"/>
    </source>
</evidence>
<comment type="caution">
    <text evidence="3">The sequence shown here is derived from an EMBL/GenBank/DDBJ whole genome shotgun (WGS) entry which is preliminary data.</text>
</comment>
<gene>
    <name evidence="3" type="ORF">INF37_09475</name>
</gene>
<evidence type="ECO:0000259" key="2">
    <source>
        <dbReference type="Pfam" id="PF17482"/>
    </source>
</evidence>
<keyword evidence="4" id="KW-1185">Reference proteome</keyword>
<evidence type="ECO:0000256" key="1">
    <source>
        <dbReference type="ARBA" id="ARBA00008005"/>
    </source>
</evidence>
<dbReference type="Gene3D" id="3.30.1370.220">
    <property type="match status" value="1"/>
</dbReference>
<sequence>MATTNGLPTLKIAFEKAAAQVANRSKKGYVAVFVRDANAQGVHLLSSDALIPSNLGEDNKKHVKLAFEGSDRGAPSLVILVVIATGTDDTTALEGGLKAIEQYSIDYLAGPPDVTDDELTKLVEWTKAQRAVYRTVKLVRPWKTAGSDNMGIIELDESGMKDAAGAVTASAYCARMAGILAGIPMSMSATYAALPELTAVTERTTAEQTEAINNGKLILIHDGLQAKIARAVNSLTTIPANGNQDWSKIKIVEGMDLISYYLRTTIESQYLGRYPNTYDNKQLLVTAITDYFAYLEGAGVLAAGESYCAVDYDRQLRWLQSQGVETAGMTEQQILEYQTGSWVFLKCGGRLVDAMEDFEVLFEAK</sequence>
<dbReference type="RefSeq" id="WP_193537948.1">
    <property type="nucleotide sequence ID" value="NZ_JADCKF010000008.1"/>
</dbReference>
<accession>A0ABR9RC10</accession>
<dbReference type="InterPro" id="IPR020287">
    <property type="entry name" value="Tail_sheath_C"/>
</dbReference>
<dbReference type="Pfam" id="PF17482">
    <property type="entry name" value="Phage_sheath_1C"/>
    <property type="match status" value="1"/>
</dbReference>
<name>A0ABR9RC10_9FIRM</name>
<dbReference type="Proteomes" id="UP000806211">
    <property type="component" value="Unassembled WGS sequence"/>
</dbReference>
<proteinExistence type="inferred from homology"/>